<evidence type="ECO:0000313" key="1">
    <source>
        <dbReference type="EMBL" id="GKV22633.1"/>
    </source>
</evidence>
<organism evidence="1 2">
    <name type="scientific">Rubroshorea leprosula</name>
    <dbReference type="NCBI Taxonomy" id="152421"/>
    <lineage>
        <taxon>Eukaryota</taxon>
        <taxon>Viridiplantae</taxon>
        <taxon>Streptophyta</taxon>
        <taxon>Embryophyta</taxon>
        <taxon>Tracheophyta</taxon>
        <taxon>Spermatophyta</taxon>
        <taxon>Magnoliopsida</taxon>
        <taxon>eudicotyledons</taxon>
        <taxon>Gunneridae</taxon>
        <taxon>Pentapetalae</taxon>
        <taxon>rosids</taxon>
        <taxon>malvids</taxon>
        <taxon>Malvales</taxon>
        <taxon>Dipterocarpaceae</taxon>
        <taxon>Rubroshorea</taxon>
    </lineage>
</organism>
<proteinExistence type="predicted"/>
<gene>
    <name evidence="1" type="ORF">SLEP1_g32487</name>
</gene>
<dbReference type="AlphaFoldDB" id="A0AAV5KDK0"/>
<name>A0AAV5KDK0_9ROSI</name>
<reference evidence="1 2" key="1">
    <citation type="journal article" date="2021" name="Commun. Biol.">
        <title>The genome of Shorea leprosula (Dipterocarpaceae) highlights the ecological relevance of drought in aseasonal tropical rainforests.</title>
        <authorList>
            <person name="Ng K.K.S."/>
            <person name="Kobayashi M.J."/>
            <person name="Fawcett J.A."/>
            <person name="Hatakeyama M."/>
            <person name="Paape T."/>
            <person name="Ng C.H."/>
            <person name="Ang C.C."/>
            <person name="Tnah L.H."/>
            <person name="Lee C.T."/>
            <person name="Nishiyama T."/>
            <person name="Sese J."/>
            <person name="O'Brien M.J."/>
            <person name="Copetti D."/>
            <person name="Mohd Noor M.I."/>
            <person name="Ong R.C."/>
            <person name="Putra M."/>
            <person name="Sireger I.Z."/>
            <person name="Indrioko S."/>
            <person name="Kosugi Y."/>
            <person name="Izuno A."/>
            <person name="Isagi Y."/>
            <person name="Lee S.L."/>
            <person name="Shimizu K.K."/>
        </authorList>
    </citation>
    <scope>NUCLEOTIDE SEQUENCE [LARGE SCALE GENOMIC DNA]</scope>
    <source>
        <strain evidence="1">214</strain>
    </source>
</reference>
<comment type="caution">
    <text evidence="1">The sequence shown here is derived from an EMBL/GenBank/DDBJ whole genome shotgun (WGS) entry which is preliminary data.</text>
</comment>
<dbReference type="EMBL" id="BPVZ01000060">
    <property type="protein sequence ID" value="GKV22633.1"/>
    <property type="molecule type" value="Genomic_DNA"/>
</dbReference>
<dbReference type="Proteomes" id="UP001054252">
    <property type="component" value="Unassembled WGS sequence"/>
</dbReference>
<keyword evidence="2" id="KW-1185">Reference proteome</keyword>
<evidence type="ECO:0000313" key="2">
    <source>
        <dbReference type="Proteomes" id="UP001054252"/>
    </source>
</evidence>
<sequence>MGAPKKMECWQQQATSDTFFGWMFASYVNDSKIKKPSTL</sequence>
<accession>A0AAV5KDK0</accession>
<protein>
    <submittedName>
        <fullName evidence="1">Uncharacterized protein</fullName>
    </submittedName>
</protein>